<comment type="catalytic activity">
    <reaction evidence="7">
        <text>pyridoxamine 5'-phosphate + O2 + H2O = pyridoxal 5'-phosphate + H2O2 + NH4(+)</text>
        <dbReference type="Rhea" id="RHEA:15817"/>
        <dbReference type="ChEBI" id="CHEBI:15377"/>
        <dbReference type="ChEBI" id="CHEBI:15379"/>
        <dbReference type="ChEBI" id="CHEBI:16240"/>
        <dbReference type="ChEBI" id="CHEBI:28938"/>
        <dbReference type="ChEBI" id="CHEBI:58451"/>
        <dbReference type="ChEBI" id="CHEBI:597326"/>
        <dbReference type="EC" id="1.4.3.5"/>
    </reaction>
</comment>
<comment type="pathway">
    <text evidence="7">Cofactor metabolism; pyridoxal 5'-phosphate salvage; pyridoxal 5'-phosphate from pyridoxamine 5'-phosphate: step 1/1.</text>
</comment>
<keyword evidence="3 7" id="KW-0285">Flavoprotein</keyword>
<evidence type="ECO:0000256" key="4">
    <source>
        <dbReference type="ARBA" id="ARBA00022643"/>
    </source>
</evidence>
<evidence type="ECO:0000256" key="8">
    <source>
        <dbReference type="PIRSR" id="PIRSR000190-1"/>
    </source>
</evidence>
<dbReference type="Pfam" id="PF10590">
    <property type="entry name" value="PNP_phzG_C"/>
    <property type="match status" value="1"/>
</dbReference>
<comment type="pathway">
    <text evidence="7">Cofactor metabolism; pyridoxal 5'-phosphate salvage; pyridoxal 5'-phosphate from pyridoxine 5'-phosphate: step 1/1.</text>
</comment>
<dbReference type="Gene3D" id="2.30.110.10">
    <property type="entry name" value="Electron Transport, Fmn-binding Protein, Chain A"/>
    <property type="match status" value="1"/>
</dbReference>
<dbReference type="GO" id="GO:0010181">
    <property type="term" value="F:FMN binding"/>
    <property type="evidence" value="ECO:0007669"/>
    <property type="project" value="UniProtKB-UniRule"/>
</dbReference>
<proteinExistence type="inferred from homology"/>
<protein>
    <recommendedName>
        <fullName evidence="7">Pyridoxine/pyridoxamine 5'-phosphate oxidase</fullName>
        <ecNumber evidence="7">1.4.3.5</ecNumber>
    </recommendedName>
    <alternativeName>
        <fullName evidence="7">PNP/PMP oxidase</fullName>
        <shortName evidence="7">PNPOx</shortName>
    </alternativeName>
    <alternativeName>
        <fullName evidence="7">Pyridoxal 5'-phosphate synthase</fullName>
    </alternativeName>
</protein>
<dbReference type="InterPro" id="IPR019740">
    <property type="entry name" value="Pyridox_Oxase_CS"/>
</dbReference>
<dbReference type="NCBIfam" id="TIGR00558">
    <property type="entry name" value="pdxH"/>
    <property type="match status" value="1"/>
</dbReference>
<comment type="subunit">
    <text evidence="2 7">Homodimer.</text>
</comment>
<feature type="binding site" evidence="7 9">
    <location>
        <position position="207"/>
    </location>
    <ligand>
        <name>FMN</name>
        <dbReference type="ChEBI" id="CHEBI:58210"/>
    </ligand>
</feature>
<keyword evidence="5 7" id="KW-0560">Oxidoreductase</keyword>
<keyword evidence="4 7" id="KW-0288">FMN</keyword>
<feature type="binding site" evidence="7 9">
    <location>
        <position position="217"/>
    </location>
    <ligand>
        <name>FMN</name>
        <dbReference type="ChEBI" id="CHEBI:58210"/>
    </ligand>
</feature>
<evidence type="ECO:0000256" key="5">
    <source>
        <dbReference type="ARBA" id="ARBA00023002"/>
    </source>
</evidence>
<dbReference type="PIRSF" id="PIRSF000190">
    <property type="entry name" value="Pyd_amn-ph_oxd"/>
    <property type="match status" value="1"/>
</dbReference>
<comment type="cofactor">
    <cofactor evidence="7 9">
        <name>FMN</name>
        <dbReference type="ChEBI" id="CHEBI:58210"/>
    </cofactor>
    <text evidence="7 9">Binds 1 FMN per subunit.</text>
</comment>
<comment type="function">
    <text evidence="7">Catalyzes the oxidation of either pyridoxine 5'-phosphate (PNP) or pyridoxamine 5'-phosphate (PMP) into pyridoxal 5'-phosphate (PLP).</text>
</comment>
<sequence>MLTASGALLCFILPQHLLMIDPHLADLRKTYAQRTLSEADVLPAAVLQFRRWLEEALQAQLDEPTAMTLATVSESGQPSARVVLLKGLPDDAGLLFYTNYESRKGQELAARPLAAATFFWPGLERQVRVEGRVEKAPASLSDEYFQSRPRASQVGAWASPQSQKIESRQQLEQQETAVLNRFGDQDPLPRPEHWGGYILRPHRIEFWQGRPSRLHDRIVYELEGDTWRLSRLAP</sequence>
<dbReference type="SUPFAM" id="SSF50475">
    <property type="entry name" value="FMN-binding split barrel"/>
    <property type="match status" value="1"/>
</dbReference>
<dbReference type="GO" id="GO:0008615">
    <property type="term" value="P:pyridoxine biosynthetic process"/>
    <property type="evidence" value="ECO:0007669"/>
    <property type="project" value="UniProtKB-UniRule"/>
</dbReference>
<dbReference type="NCBIfam" id="NF004231">
    <property type="entry name" value="PRK05679.1"/>
    <property type="match status" value="1"/>
</dbReference>
<organism evidence="12 13">
    <name type="scientific">Hymenobacter psychrotolerans DSM 18569</name>
    <dbReference type="NCBI Taxonomy" id="1121959"/>
    <lineage>
        <taxon>Bacteria</taxon>
        <taxon>Pseudomonadati</taxon>
        <taxon>Bacteroidota</taxon>
        <taxon>Cytophagia</taxon>
        <taxon>Cytophagales</taxon>
        <taxon>Hymenobacteraceae</taxon>
        <taxon>Hymenobacter</taxon>
    </lineage>
</organism>
<feature type="binding site" evidence="7 9">
    <location>
        <position position="103"/>
    </location>
    <ligand>
        <name>FMN</name>
        <dbReference type="ChEBI" id="CHEBI:58210"/>
    </ligand>
</feature>
<accession>A0A1M7G8Z7</accession>
<dbReference type="InterPro" id="IPR000659">
    <property type="entry name" value="Pyridox_Oxase"/>
</dbReference>
<feature type="binding site" evidence="7 8">
    <location>
        <position position="148"/>
    </location>
    <ligand>
        <name>substrate</name>
    </ligand>
</feature>
<feature type="binding site" evidence="7 8">
    <location>
        <position position="152"/>
    </location>
    <ligand>
        <name>substrate</name>
    </ligand>
</feature>
<dbReference type="GO" id="GO:0004733">
    <property type="term" value="F:pyridoxamine phosphate oxidase activity"/>
    <property type="evidence" value="ECO:0007669"/>
    <property type="project" value="UniProtKB-UniRule"/>
</dbReference>
<feature type="binding site" evidence="7 9">
    <location>
        <position position="104"/>
    </location>
    <ligand>
        <name>FMN</name>
        <dbReference type="ChEBI" id="CHEBI:58210"/>
    </ligand>
</feature>
<dbReference type="STRING" id="1121959.SAMN02746009_03982"/>
<dbReference type="Pfam" id="PF01243">
    <property type="entry name" value="PNPOx_N"/>
    <property type="match status" value="1"/>
</dbReference>
<dbReference type="RefSeq" id="WP_244535993.1">
    <property type="nucleotide sequence ID" value="NZ_FRAS01000035.1"/>
</dbReference>
<evidence type="ECO:0000256" key="7">
    <source>
        <dbReference type="HAMAP-Rule" id="MF_01629"/>
    </source>
</evidence>
<evidence type="ECO:0000259" key="10">
    <source>
        <dbReference type="Pfam" id="PF01243"/>
    </source>
</evidence>
<comment type="similarity">
    <text evidence="1 7">Belongs to the pyridoxamine 5'-phosphate oxidase family.</text>
</comment>
<dbReference type="InterPro" id="IPR011576">
    <property type="entry name" value="Pyridox_Oxase_N"/>
</dbReference>
<evidence type="ECO:0000256" key="2">
    <source>
        <dbReference type="ARBA" id="ARBA00011738"/>
    </source>
</evidence>
<evidence type="ECO:0000256" key="6">
    <source>
        <dbReference type="ARBA" id="ARBA00023096"/>
    </source>
</evidence>
<keyword evidence="6 7" id="KW-0664">Pyridoxine biosynthesis</keyword>
<dbReference type="AlphaFoldDB" id="A0A1M7G8Z7"/>
<comment type="catalytic activity">
    <reaction evidence="7">
        <text>pyridoxine 5'-phosphate + O2 = pyridoxal 5'-phosphate + H2O2</text>
        <dbReference type="Rhea" id="RHEA:15149"/>
        <dbReference type="ChEBI" id="CHEBI:15379"/>
        <dbReference type="ChEBI" id="CHEBI:16240"/>
        <dbReference type="ChEBI" id="CHEBI:58589"/>
        <dbReference type="ChEBI" id="CHEBI:597326"/>
        <dbReference type="EC" id="1.4.3.5"/>
    </reaction>
</comment>
<dbReference type="EC" id="1.4.3.5" evidence="7"/>
<dbReference type="InterPro" id="IPR019576">
    <property type="entry name" value="Pyridoxamine_oxidase_dimer_C"/>
</dbReference>
<dbReference type="PANTHER" id="PTHR10851">
    <property type="entry name" value="PYRIDOXINE-5-PHOSPHATE OXIDASE"/>
    <property type="match status" value="1"/>
</dbReference>
<name>A0A1M7G8Z7_9BACT</name>
<reference evidence="13" key="1">
    <citation type="submission" date="2016-11" db="EMBL/GenBank/DDBJ databases">
        <authorList>
            <person name="Varghese N."/>
            <person name="Submissions S."/>
        </authorList>
    </citation>
    <scope>NUCLEOTIDE SEQUENCE [LARGE SCALE GENOMIC DNA]</scope>
    <source>
        <strain evidence="13">DSM 18569</strain>
    </source>
</reference>
<feature type="binding site" evidence="7 9">
    <location>
        <begin position="81"/>
        <end position="86"/>
    </location>
    <ligand>
        <name>FMN</name>
        <dbReference type="ChEBI" id="CHEBI:58210"/>
    </ligand>
</feature>
<evidence type="ECO:0000256" key="3">
    <source>
        <dbReference type="ARBA" id="ARBA00022630"/>
    </source>
</evidence>
<feature type="binding site" evidence="7 9">
    <location>
        <begin position="161"/>
        <end position="162"/>
    </location>
    <ligand>
        <name>FMN</name>
        <dbReference type="ChEBI" id="CHEBI:58210"/>
    </ligand>
</feature>
<dbReference type="FunFam" id="2.30.110.10:FF:000020">
    <property type="entry name" value="PNPO isoform 11"/>
    <property type="match status" value="1"/>
</dbReference>
<dbReference type="PANTHER" id="PTHR10851:SF0">
    <property type="entry name" value="PYRIDOXINE-5'-PHOSPHATE OXIDASE"/>
    <property type="match status" value="1"/>
</dbReference>
<feature type="binding site" evidence="7 8">
    <location>
        <position position="144"/>
    </location>
    <ligand>
        <name>substrate</name>
    </ligand>
</feature>
<feature type="domain" description="Pyridoxamine 5'-phosphate oxidase N-terminal" evidence="10">
    <location>
        <begin position="53"/>
        <end position="173"/>
    </location>
</feature>
<feature type="binding site" evidence="7 9">
    <location>
        <position position="126"/>
    </location>
    <ligand>
        <name>FMN</name>
        <dbReference type="ChEBI" id="CHEBI:58210"/>
    </ligand>
</feature>
<feature type="domain" description="Pyridoxine 5'-phosphate oxidase dimerisation C-terminal" evidence="11">
    <location>
        <begin position="194"/>
        <end position="234"/>
    </location>
</feature>
<dbReference type="HAMAP" id="MF_01629">
    <property type="entry name" value="PdxH"/>
    <property type="match status" value="1"/>
</dbReference>
<keyword evidence="13" id="KW-1185">Reference proteome</keyword>
<evidence type="ECO:0000313" key="13">
    <source>
        <dbReference type="Proteomes" id="UP000183947"/>
    </source>
</evidence>
<feature type="binding site" evidence="8">
    <location>
        <begin position="28"/>
        <end position="31"/>
    </location>
    <ligand>
        <name>substrate</name>
    </ligand>
</feature>
<dbReference type="PROSITE" id="PS01064">
    <property type="entry name" value="PYRIDOX_OXIDASE"/>
    <property type="match status" value="1"/>
</dbReference>
<feature type="binding site" evidence="7 9">
    <location>
        <begin position="97"/>
        <end position="98"/>
    </location>
    <ligand>
        <name>FMN</name>
        <dbReference type="ChEBI" id="CHEBI:58210"/>
    </ligand>
</feature>
<gene>
    <name evidence="7" type="primary">pdxH</name>
    <name evidence="12" type="ORF">SAMN02746009_03982</name>
</gene>
<evidence type="ECO:0000256" key="1">
    <source>
        <dbReference type="ARBA" id="ARBA00007301"/>
    </source>
</evidence>
<evidence type="ECO:0000313" key="12">
    <source>
        <dbReference type="EMBL" id="SHM12407.1"/>
    </source>
</evidence>
<dbReference type="InterPro" id="IPR012349">
    <property type="entry name" value="Split_barrel_FMN-bd"/>
</dbReference>
<evidence type="ECO:0000259" key="11">
    <source>
        <dbReference type="Pfam" id="PF10590"/>
    </source>
</evidence>
<feature type="binding site" evidence="7 8">
    <location>
        <begin position="213"/>
        <end position="215"/>
    </location>
    <ligand>
        <name>substrate</name>
    </ligand>
</feature>
<dbReference type="Proteomes" id="UP000183947">
    <property type="component" value="Unassembled WGS sequence"/>
</dbReference>
<evidence type="ECO:0000256" key="9">
    <source>
        <dbReference type="PIRSR" id="PIRSR000190-2"/>
    </source>
</evidence>
<dbReference type="EMBL" id="FRAS01000035">
    <property type="protein sequence ID" value="SHM12407.1"/>
    <property type="molecule type" value="Genomic_DNA"/>
</dbReference>
<feature type="binding site" evidence="7 8">
    <location>
        <position position="86"/>
    </location>
    <ligand>
        <name>substrate</name>
    </ligand>
</feature>
<dbReference type="UniPathway" id="UPA01068">
    <property type="reaction ID" value="UER00304"/>
</dbReference>